<feature type="signal peptide" evidence="2">
    <location>
        <begin position="1"/>
        <end position="21"/>
    </location>
</feature>
<evidence type="ECO:0000256" key="1">
    <source>
        <dbReference type="SAM" id="MobiDB-lite"/>
    </source>
</evidence>
<dbReference type="EMBL" id="CP001804">
    <property type="protein sequence ID" value="ACY16398.1"/>
    <property type="molecule type" value="Genomic_DNA"/>
</dbReference>
<reference evidence="3 4" key="1">
    <citation type="journal article" date="2010" name="Stand. Genomic Sci.">
        <title>Complete genome sequence of Haliangium ochraceum type strain (SMP-2).</title>
        <authorList>
            <consortium name="US DOE Joint Genome Institute (JGI-PGF)"/>
            <person name="Ivanova N."/>
            <person name="Daum C."/>
            <person name="Lang E."/>
            <person name="Abt B."/>
            <person name="Kopitz M."/>
            <person name="Saunders E."/>
            <person name="Lapidus A."/>
            <person name="Lucas S."/>
            <person name="Glavina Del Rio T."/>
            <person name="Nolan M."/>
            <person name="Tice H."/>
            <person name="Copeland A."/>
            <person name="Cheng J.F."/>
            <person name="Chen F."/>
            <person name="Bruce D."/>
            <person name="Goodwin L."/>
            <person name="Pitluck S."/>
            <person name="Mavromatis K."/>
            <person name="Pati A."/>
            <person name="Mikhailova N."/>
            <person name="Chen A."/>
            <person name="Palaniappan K."/>
            <person name="Land M."/>
            <person name="Hauser L."/>
            <person name="Chang Y.J."/>
            <person name="Jeffries C.D."/>
            <person name="Detter J.C."/>
            <person name="Brettin T."/>
            <person name="Rohde M."/>
            <person name="Goker M."/>
            <person name="Bristow J."/>
            <person name="Markowitz V."/>
            <person name="Eisen J.A."/>
            <person name="Hugenholtz P."/>
            <person name="Kyrpides N.C."/>
            <person name="Klenk H.P."/>
        </authorList>
    </citation>
    <scope>NUCLEOTIDE SEQUENCE [LARGE SCALE GENOMIC DNA]</scope>
    <source>
        <strain evidence="4">DSM 14365 / CIP 107738 / JCM 11303 / AJ 13395 / SMP-2</strain>
    </source>
</reference>
<evidence type="ECO:0008006" key="5">
    <source>
        <dbReference type="Google" id="ProtNLM"/>
    </source>
</evidence>
<dbReference type="STRING" id="502025.Hoch_3899"/>
<keyword evidence="2" id="KW-0732">Signal</keyword>
<dbReference type="Proteomes" id="UP000001880">
    <property type="component" value="Chromosome"/>
</dbReference>
<name>D0LZD6_HALO1</name>
<keyword evidence="4" id="KW-1185">Reference proteome</keyword>
<protein>
    <recommendedName>
        <fullName evidence="5">Outer membrane efflux protein</fullName>
    </recommendedName>
</protein>
<gene>
    <name evidence="3" type="ordered locus">Hoch_3899</name>
</gene>
<evidence type="ECO:0000313" key="4">
    <source>
        <dbReference type="Proteomes" id="UP000001880"/>
    </source>
</evidence>
<evidence type="ECO:0000256" key="2">
    <source>
        <dbReference type="SAM" id="SignalP"/>
    </source>
</evidence>
<proteinExistence type="predicted"/>
<evidence type="ECO:0000313" key="3">
    <source>
        <dbReference type="EMBL" id="ACY16398.1"/>
    </source>
</evidence>
<sequence length="218" mass="24223">MKTVCALLVACLAVCSGPALAQQAGRGEPTLADLRRAALRFAGLDHHPERTWVRRSRLAGLLPDLSLSLDRDLARDEDLSRSSSGTQRLDRGTDEDLSLQARAVWRFDRLLFDDVELRILQIAQQRQRERTELLMQVTRIYYQRQRLQLALGRAGNKTPPAEQALAIEELGEQLDALTGGYFRHAQTQPSRAHRPGAIPQAPGAARPTPDEPAHTGPE</sequence>
<feature type="region of interest" description="Disordered" evidence="1">
    <location>
        <begin position="178"/>
        <end position="218"/>
    </location>
</feature>
<dbReference type="KEGG" id="hoh:Hoch_3899"/>
<dbReference type="SUPFAM" id="SSF56954">
    <property type="entry name" value="Outer membrane efflux proteins (OEP)"/>
    <property type="match status" value="1"/>
</dbReference>
<dbReference type="HOGENOM" id="CLU_1265476_0_0_7"/>
<organism evidence="3 4">
    <name type="scientific">Haliangium ochraceum (strain DSM 14365 / JCM 11303 / SMP-2)</name>
    <dbReference type="NCBI Taxonomy" id="502025"/>
    <lineage>
        <taxon>Bacteria</taxon>
        <taxon>Pseudomonadati</taxon>
        <taxon>Myxococcota</taxon>
        <taxon>Polyangia</taxon>
        <taxon>Haliangiales</taxon>
        <taxon>Kofleriaceae</taxon>
        <taxon>Haliangium</taxon>
    </lineage>
</organism>
<dbReference type="AlphaFoldDB" id="D0LZD6"/>
<feature type="compositionally biased region" description="Basic and acidic residues" evidence="1">
    <location>
        <begin position="208"/>
        <end position="218"/>
    </location>
</feature>
<feature type="chain" id="PRO_5003010750" description="Outer membrane efflux protein" evidence="2">
    <location>
        <begin position="22"/>
        <end position="218"/>
    </location>
</feature>
<accession>D0LZD6</accession>